<dbReference type="VEuPathDB" id="TriTrypDB:TM35_000292280"/>
<comment type="caution">
    <text evidence="10">The sequence shown here is derived from an EMBL/GenBank/DDBJ whole genome shotgun (WGS) entry which is preliminary data.</text>
</comment>
<dbReference type="Gene3D" id="1.20.1740.10">
    <property type="entry name" value="Amino acid/polyamine transporter I"/>
    <property type="match status" value="1"/>
</dbReference>
<evidence type="ECO:0000256" key="1">
    <source>
        <dbReference type="ARBA" id="ARBA00004651"/>
    </source>
</evidence>
<dbReference type="PANTHER" id="PTHR45826:SF7">
    <property type="entry name" value="ACID TRANSPORTER, PUTATIVE-RELATED"/>
    <property type="match status" value="1"/>
</dbReference>
<feature type="region of interest" description="Disordered" evidence="8">
    <location>
        <begin position="615"/>
        <end position="634"/>
    </location>
</feature>
<evidence type="ECO:0000256" key="6">
    <source>
        <dbReference type="ARBA" id="ARBA00023136"/>
    </source>
</evidence>
<dbReference type="PANTHER" id="PTHR45826">
    <property type="entry name" value="POLYAMINE TRANSPORTER PUT1"/>
    <property type="match status" value="1"/>
</dbReference>
<evidence type="ECO:0000313" key="11">
    <source>
        <dbReference type="Proteomes" id="UP000192257"/>
    </source>
</evidence>
<evidence type="ECO:0000313" key="10">
    <source>
        <dbReference type="EMBL" id="ORC86346.1"/>
    </source>
</evidence>
<protein>
    <submittedName>
        <fullName evidence="10">Amino acid permease</fullName>
    </submittedName>
</protein>
<evidence type="ECO:0000256" key="3">
    <source>
        <dbReference type="ARBA" id="ARBA00022475"/>
    </source>
</evidence>
<keyword evidence="4 9" id="KW-0812">Transmembrane</keyword>
<keyword evidence="5 9" id="KW-1133">Transmembrane helix</keyword>
<evidence type="ECO:0000256" key="9">
    <source>
        <dbReference type="SAM" id="Phobius"/>
    </source>
</evidence>
<dbReference type="InterPro" id="IPR002293">
    <property type="entry name" value="AA/rel_permease1"/>
</dbReference>
<feature type="transmembrane region" description="Helical" evidence="9">
    <location>
        <begin position="457"/>
        <end position="478"/>
    </location>
</feature>
<dbReference type="AlphaFoldDB" id="A0A1X0NNQ0"/>
<feature type="transmembrane region" description="Helical" evidence="9">
    <location>
        <begin position="426"/>
        <end position="451"/>
    </location>
</feature>
<dbReference type="OrthoDB" id="5982228at2759"/>
<evidence type="ECO:0000256" key="8">
    <source>
        <dbReference type="SAM" id="MobiDB-lite"/>
    </source>
</evidence>
<feature type="transmembrane region" description="Helical" evidence="9">
    <location>
        <begin position="192"/>
        <end position="213"/>
    </location>
</feature>
<gene>
    <name evidence="10" type="ORF">TM35_000292280</name>
</gene>
<dbReference type="FunFam" id="1.20.1740.10:FF:000041">
    <property type="entry name" value="Amino acid permease, putative"/>
    <property type="match status" value="1"/>
</dbReference>
<evidence type="ECO:0000256" key="4">
    <source>
        <dbReference type="ARBA" id="ARBA00022692"/>
    </source>
</evidence>
<dbReference type="GeneID" id="39988165"/>
<dbReference type="Proteomes" id="UP000192257">
    <property type="component" value="Unassembled WGS sequence"/>
</dbReference>
<dbReference type="InterPro" id="IPR044566">
    <property type="entry name" value="RMV1-like"/>
</dbReference>
<dbReference type="RefSeq" id="XP_028880412.1">
    <property type="nucleotide sequence ID" value="XM_029028385.1"/>
</dbReference>
<evidence type="ECO:0000256" key="5">
    <source>
        <dbReference type="ARBA" id="ARBA00022989"/>
    </source>
</evidence>
<dbReference type="EMBL" id="NBCO01000029">
    <property type="protein sequence ID" value="ORC86346.1"/>
    <property type="molecule type" value="Genomic_DNA"/>
</dbReference>
<feature type="transmembrane region" description="Helical" evidence="9">
    <location>
        <begin position="125"/>
        <end position="148"/>
    </location>
</feature>
<feature type="transmembrane region" description="Helical" evidence="9">
    <location>
        <begin position="83"/>
        <end position="105"/>
    </location>
</feature>
<organism evidence="10 11">
    <name type="scientific">Trypanosoma theileri</name>
    <dbReference type="NCBI Taxonomy" id="67003"/>
    <lineage>
        <taxon>Eukaryota</taxon>
        <taxon>Discoba</taxon>
        <taxon>Euglenozoa</taxon>
        <taxon>Kinetoplastea</taxon>
        <taxon>Metakinetoplastina</taxon>
        <taxon>Trypanosomatida</taxon>
        <taxon>Trypanosomatidae</taxon>
        <taxon>Trypanosoma</taxon>
    </lineage>
</organism>
<sequence length="634" mass="68693">MSAPVEPNFPTLVRRHHHTSPIFHPNLRRTHEVIQRPEWVRRAGEAVAHRGSVGVLALFGIMFASCLGGGYGFEDTVGAAGPLVTLIVGLLVPWIWSFPTGLAVAELSTAVPSNSGVLMWVNAAFPAYVSFMCIISTIFIIFIGNATFPNLTAEYVSDFASLSKGGQIGVKVGVVVLCCILNASGIEIVGSASIVVCFIALLPFLILSFQYIFTHGLDWKAISHVNVSDIDWGSFLSMVSWNYANVDNAGSMVEEVDNPRVTLPRMMIPLMFSSYVAYLLPMLAGVSALGPDQDYSAWQAGRWPEIARIISGNWLRYYLFGGAIVSGLGFTLTSMCCTSRVLAGMGTMQIFPKKISRIIGYYHPTIGTPIPAILLNATVTLVFSVSMEFGEVVALCQCLYCLRMVLVYGALVKLRIDYPNLARPFALPFGTLGCALFLLPATIFCLVATVVSATVSFAIGMALVGFLVIGSILSYLYCRFFARNGFQGVIVQCELTDEDDDDVHEDSPNGNATNTVEVNKGVFYDDGYQEKEGNMLFGILPLGNSVGEENEREMRALINNSTDNNNDINNNNSININKNNREGCEPLARSLPMGSSYGGAQSAPVFLRDIPGHVGIDDVADEKPPPASGQGREF</sequence>
<proteinExistence type="inferred from homology"/>
<feature type="transmembrane region" description="Helical" evidence="9">
    <location>
        <begin position="51"/>
        <end position="71"/>
    </location>
</feature>
<feature type="transmembrane region" description="Helical" evidence="9">
    <location>
        <begin position="168"/>
        <end position="186"/>
    </location>
</feature>
<dbReference type="Pfam" id="PF13520">
    <property type="entry name" value="AA_permease_2"/>
    <property type="match status" value="1"/>
</dbReference>
<dbReference type="GO" id="GO:0015203">
    <property type="term" value="F:polyamine transmembrane transporter activity"/>
    <property type="evidence" value="ECO:0007669"/>
    <property type="project" value="UniProtKB-ARBA"/>
</dbReference>
<feature type="transmembrane region" description="Helical" evidence="9">
    <location>
        <begin position="392"/>
        <end position="414"/>
    </location>
</feature>
<keyword evidence="11" id="KW-1185">Reference proteome</keyword>
<dbReference type="GO" id="GO:0005886">
    <property type="term" value="C:plasma membrane"/>
    <property type="evidence" value="ECO:0007669"/>
    <property type="project" value="UniProtKB-SubCell"/>
</dbReference>
<comment type="subcellular location">
    <subcellularLocation>
        <location evidence="1">Cell membrane</location>
        <topology evidence="1">Multi-pass membrane protein</topology>
    </subcellularLocation>
</comment>
<feature type="transmembrane region" description="Helical" evidence="9">
    <location>
        <begin position="317"/>
        <end position="343"/>
    </location>
</feature>
<comment type="similarity">
    <text evidence="7">Belongs to the amino acid-polyamine-organocation (APC) superfamily. Polyamine:cation symporter (PHS) (TC 2.A.3.12) family.</text>
</comment>
<accession>A0A1X0NNQ0</accession>
<keyword evidence="3" id="KW-1003">Cell membrane</keyword>
<evidence type="ECO:0000256" key="2">
    <source>
        <dbReference type="ARBA" id="ARBA00022448"/>
    </source>
</evidence>
<dbReference type="STRING" id="67003.A0A1X0NNQ0"/>
<name>A0A1X0NNQ0_9TRYP</name>
<evidence type="ECO:0000256" key="7">
    <source>
        <dbReference type="ARBA" id="ARBA00024041"/>
    </source>
</evidence>
<feature type="transmembrane region" description="Helical" evidence="9">
    <location>
        <begin position="364"/>
        <end position="386"/>
    </location>
</feature>
<feature type="transmembrane region" description="Helical" evidence="9">
    <location>
        <begin position="270"/>
        <end position="289"/>
    </location>
</feature>
<keyword evidence="2" id="KW-0813">Transport</keyword>
<reference evidence="10 11" key="1">
    <citation type="submission" date="2017-03" db="EMBL/GenBank/DDBJ databases">
        <title>An alternative strategy for trypanosome survival in the mammalian bloodstream revealed through genome and transcriptome analysis of the ubiquitous bovine parasite Trypanosoma (Megatrypanum) theileri.</title>
        <authorList>
            <person name="Kelly S."/>
            <person name="Ivens A."/>
            <person name="Mott A."/>
            <person name="O'Neill E."/>
            <person name="Emms D."/>
            <person name="Macleod O."/>
            <person name="Voorheis P."/>
            <person name="Matthews J."/>
            <person name="Matthews K."/>
            <person name="Carrington M."/>
        </authorList>
    </citation>
    <scope>NUCLEOTIDE SEQUENCE [LARGE SCALE GENOMIC DNA]</scope>
    <source>
        <strain evidence="10">Edinburgh</strain>
    </source>
</reference>
<keyword evidence="6 9" id="KW-0472">Membrane</keyword>